<protein>
    <recommendedName>
        <fullName evidence="6">OmpA-like domain-containing protein</fullName>
    </recommendedName>
</protein>
<dbReference type="InterPro" id="IPR036737">
    <property type="entry name" value="OmpA-like_sf"/>
</dbReference>
<evidence type="ECO:0000313" key="7">
    <source>
        <dbReference type="EMBL" id="GGP18712.1"/>
    </source>
</evidence>
<sequence>MNLLEHLNALVGPDEQARLGKLFGLDPHLIGANLNRIFATLLHAASGRAGQVNWPTQLQDVLQSFAKVGDLSGALAGGALDDHQGNAPLAPVTDRFLSLVLGDKQTAIATALNQVNGTSAHHGRQLLRYGGSLLAGLLGSKIHTQGLDIHKLLALLTGHNNIWAAAVPSTLAPLLAVEPAQQESKSHRWFWPVLLGLLVLALLLAMLRGCNKPAEQTEAANATVASAPAGNVLASAASGVASVLSDVTARLGEFFKLVLPDGATLNVPERGIEARLVEFIKDSSKPVDTDTWFSFDRLTFETGAATLMPESEEQLHNIASIMRAFPAVHLKLGGYTDNTGSPAVNMRLSADRANSVMAALVKLDVAQDRLSAEGYGESHPVASNDTEEGRAQNRRIDVRVTAK</sequence>
<dbReference type="PANTHER" id="PTHR30329:SF21">
    <property type="entry name" value="LIPOPROTEIN YIAD-RELATED"/>
    <property type="match status" value="1"/>
</dbReference>
<comment type="caution">
    <text evidence="7">The sequence shown here is derived from an EMBL/GenBank/DDBJ whole genome shotgun (WGS) entry which is preliminary data.</text>
</comment>
<dbReference type="InterPro" id="IPR050330">
    <property type="entry name" value="Bact_OuterMem_StrucFunc"/>
</dbReference>
<evidence type="ECO:0000313" key="8">
    <source>
        <dbReference type="Proteomes" id="UP000637267"/>
    </source>
</evidence>
<dbReference type="RefSeq" id="WP_229708644.1">
    <property type="nucleotide sequence ID" value="NZ_BMLX01000001.1"/>
</dbReference>
<comment type="subcellular location">
    <subcellularLocation>
        <location evidence="1">Cell outer membrane</location>
    </subcellularLocation>
</comment>
<feature type="compositionally biased region" description="Basic and acidic residues" evidence="5">
    <location>
        <begin position="387"/>
        <end position="403"/>
    </location>
</feature>
<dbReference type="Pfam" id="PF00691">
    <property type="entry name" value="OmpA"/>
    <property type="match status" value="1"/>
</dbReference>
<name>A0ABQ2P661_9NEIS</name>
<proteinExistence type="predicted"/>
<keyword evidence="3" id="KW-0998">Cell outer membrane</keyword>
<accession>A0ABQ2P661</accession>
<dbReference type="SUPFAM" id="SSF103088">
    <property type="entry name" value="OmpA-like"/>
    <property type="match status" value="1"/>
</dbReference>
<keyword evidence="2 4" id="KW-0472">Membrane</keyword>
<dbReference type="InterPro" id="IPR006664">
    <property type="entry name" value="OMP_bac"/>
</dbReference>
<gene>
    <name evidence="7" type="ORF">GCM10010970_06540</name>
</gene>
<dbReference type="PROSITE" id="PS01068">
    <property type="entry name" value="OMPA_1"/>
    <property type="match status" value="1"/>
</dbReference>
<keyword evidence="8" id="KW-1185">Reference proteome</keyword>
<evidence type="ECO:0000256" key="5">
    <source>
        <dbReference type="SAM" id="MobiDB-lite"/>
    </source>
</evidence>
<dbReference type="Gene3D" id="3.30.1330.60">
    <property type="entry name" value="OmpA-like domain"/>
    <property type="match status" value="1"/>
</dbReference>
<evidence type="ECO:0000256" key="2">
    <source>
        <dbReference type="ARBA" id="ARBA00023136"/>
    </source>
</evidence>
<organism evidence="7 8">
    <name type="scientific">Silvimonas iriomotensis</name>
    <dbReference type="NCBI Taxonomy" id="449662"/>
    <lineage>
        <taxon>Bacteria</taxon>
        <taxon>Pseudomonadati</taxon>
        <taxon>Pseudomonadota</taxon>
        <taxon>Betaproteobacteria</taxon>
        <taxon>Neisseriales</taxon>
        <taxon>Chitinibacteraceae</taxon>
        <taxon>Silvimonas</taxon>
    </lineage>
</organism>
<evidence type="ECO:0000256" key="4">
    <source>
        <dbReference type="PROSITE-ProRule" id="PRU00473"/>
    </source>
</evidence>
<dbReference type="InterPro" id="IPR006690">
    <property type="entry name" value="OMPA-like_CS"/>
</dbReference>
<feature type="region of interest" description="Disordered" evidence="5">
    <location>
        <begin position="373"/>
        <end position="403"/>
    </location>
</feature>
<dbReference type="PANTHER" id="PTHR30329">
    <property type="entry name" value="STATOR ELEMENT OF FLAGELLAR MOTOR COMPLEX"/>
    <property type="match status" value="1"/>
</dbReference>
<evidence type="ECO:0000256" key="1">
    <source>
        <dbReference type="ARBA" id="ARBA00004442"/>
    </source>
</evidence>
<dbReference type="EMBL" id="BMLX01000001">
    <property type="protein sequence ID" value="GGP18712.1"/>
    <property type="molecule type" value="Genomic_DNA"/>
</dbReference>
<dbReference type="Pfam" id="PF06078">
    <property type="entry name" value="DUF937"/>
    <property type="match status" value="1"/>
</dbReference>
<feature type="domain" description="OmpA-like" evidence="6">
    <location>
        <begin position="287"/>
        <end position="403"/>
    </location>
</feature>
<dbReference type="InterPro" id="IPR009282">
    <property type="entry name" value="DUF937"/>
</dbReference>
<evidence type="ECO:0000259" key="6">
    <source>
        <dbReference type="PROSITE" id="PS51123"/>
    </source>
</evidence>
<dbReference type="CDD" id="cd07185">
    <property type="entry name" value="OmpA_C-like"/>
    <property type="match status" value="1"/>
</dbReference>
<dbReference type="Proteomes" id="UP000637267">
    <property type="component" value="Unassembled WGS sequence"/>
</dbReference>
<dbReference type="InterPro" id="IPR006665">
    <property type="entry name" value="OmpA-like"/>
</dbReference>
<evidence type="ECO:0000256" key="3">
    <source>
        <dbReference type="ARBA" id="ARBA00023237"/>
    </source>
</evidence>
<dbReference type="PRINTS" id="PR01021">
    <property type="entry name" value="OMPADOMAIN"/>
</dbReference>
<dbReference type="PROSITE" id="PS51123">
    <property type="entry name" value="OMPA_2"/>
    <property type="match status" value="1"/>
</dbReference>
<reference evidence="8" key="1">
    <citation type="journal article" date="2019" name="Int. J. Syst. Evol. Microbiol.">
        <title>The Global Catalogue of Microorganisms (GCM) 10K type strain sequencing project: providing services to taxonomists for standard genome sequencing and annotation.</title>
        <authorList>
            <consortium name="The Broad Institute Genomics Platform"/>
            <consortium name="The Broad Institute Genome Sequencing Center for Infectious Disease"/>
            <person name="Wu L."/>
            <person name="Ma J."/>
        </authorList>
    </citation>
    <scope>NUCLEOTIDE SEQUENCE [LARGE SCALE GENOMIC DNA]</scope>
    <source>
        <strain evidence="8">CGMCC 1.8859</strain>
    </source>
</reference>